<keyword evidence="2 5" id="KW-0863">Zinc-finger</keyword>
<dbReference type="Proteomes" id="UP000264800">
    <property type="component" value="Unplaced"/>
</dbReference>
<keyword evidence="1" id="KW-0479">Metal-binding</keyword>
<dbReference type="GO" id="GO:0003677">
    <property type="term" value="F:DNA binding"/>
    <property type="evidence" value="ECO:0007669"/>
    <property type="project" value="UniProtKB-UniRule"/>
</dbReference>
<dbReference type="Gene3D" id="6.20.210.20">
    <property type="entry name" value="THAP domain"/>
    <property type="match status" value="1"/>
</dbReference>
<accession>A0A3Q3F104</accession>
<dbReference type="PANTHER" id="PTHR47696">
    <property type="entry name" value="THAP DOMAIN-CONTAINING PROTEIN 2"/>
    <property type="match status" value="1"/>
</dbReference>
<feature type="domain" description="THAP-type" evidence="6">
    <location>
        <begin position="1"/>
        <end position="84"/>
    </location>
</feature>
<dbReference type="OMA" id="RYVANGC"/>
<dbReference type="SMART" id="SM00980">
    <property type="entry name" value="THAP"/>
    <property type="match status" value="1"/>
</dbReference>
<protein>
    <recommendedName>
        <fullName evidence="6">THAP-type domain-containing protein</fullName>
    </recommendedName>
</protein>
<organism evidence="7 8">
    <name type="scientific">Kryptolebias marmoratus</name>
    <name type="common">Mangrove killifish</name>
    <name type="synonym">Rivulus marmoratus</name>
    <dbReference type="NCBI Taxonomy" id="37003"/>
    <lineage>
        <taxon>Eukaryota</taxon>
        <taxon>Metazoa</taxon>
        <taxon>Chordata</taxon>
        <taxon>Craniata</taxon>
        <taxon>Vertebrata</taxon>
        <taxon>Euteleostomi</taxon>
        <taxon>Actinopterygii</taxon>
        <taxon>Neopterygii</taxon>
        <taxon>Teleostei</taxon>
        <taxon>Neoteleostei</taxon>
        <taxon>Acanthomorphata</taxon>
        <taxon>Ovalentaria</taxon>
        <taxon>Atherinomorphae</taxon>
        <taxon>Cyprinodontiformes</taxon>
        <taxon>Rivulidae</taxon>
        <taxon>Kryptolebias</taxon>
    </lineage>
</organism>
<dbReference type="Pfam" id="PF05485">
    <property type="entry name" value="THAP"/>
    <property type="match status" value="1"/>
</dbReference>
<dbReference type="PANTHER" id="PTHR47696:SF1">
    <property type="entry name" value="THAP DOMAIN-CONTAINING PROTEIN 2"/>
    <property type="match status" value="1"/>
</dbReference>
<dbReference type="GO" id="GO:0008270">
    <property type="term" value="F:zinc ion binding"/>
    <property type="evidence" value="ECO:0007669"/>
    <property type="project" value="UniProtKB-KW"/>
</dbReference>
<dbReference type="SUPFAM" id="SSF57716">
    <property type="entry name" value="Glucocorticoid receptor-like (DNA-binding domain)"/>
    <property type="match status" value="1"/>
</dbReference>
<reference evidence="7" key="1">
    <citation type="submission" date="2025-08" db="UniProtKB">
        <authorList>
            <consortium name="Ensembl"/>
        </authorList>
    </citation>
    <scope>IDENTIFICATION</scope>
</reference>
<evidence type="ECO:0000256" key="3">
    <source>
        <dbReference type="ARBA" id="ARBA00022833"/>
    </source>
</evidence>
<evidence type="ECO:0000313" key="8">
    <source>
        <dbReference type="Proteomes" id="UP000264800"/>
    </source>
</evidence>
<dbReference type="Ensembl" id="ENSKMAT00000007510.1">
    <property type="protein sequence ID" value="ENSKMAP00000007392.1"/>
    <property type="gene ID" value="ENSKMAG00000005573.1"/>
</dbReference>
<evidence type="ECO:0000313" key="7">
    <source>
        <dbReference type="Ensembl" id="ENSKMAP00000007392.1"/>
    </source>
</evidence>
<proteinExistence type="predicted"/>
<dbReference type="AlphaFoldDB" id="A0A3Q3F104"/>
<evidence type="ECO:0000256" key="5">
    <source>
        <dbReference type="PROSITE-ProRule" id="PRU00309"/>
    </source>
</evidence>
<sequence length="102" mass="11283">MPNYCVVGDCNNVANRSLGISTYAFPKDDAIRRAWIRFVQQTRADFREPGSGAVVCSSHFKEDCFEIPCPSVRKLGSSVTPRESSEPQIISKYNSTKGCCSL</sequence>
<dbReference type="SMART" id="SM00692">
    <property type="entry name" value="DM3"/>
    <property type="match status" value="1"/>
</dbReference>
<evidence type="ECO:0000256" key="4">
    <source>
        <dbReference type="ARBA" id="ARBA00023125"/>
    </source>
</evidence>
<dbReference type="GeneTree" id="ENSGT01060000251798"/>
<dbReference type="InterPro" id="IPR026521">
    <property type="entry name" value="THAP2"/>
</dbReference>
<evidence type="ECO:0000259" key="6">
    <source>
        <dbReference type="PROSITE" id="PS50950"/>
    </source>
</evidence>
<keyword evidence="4 5" id="KW-0238">DNA-binding</keyword>
<keyword evidence="8" id="KW-1185">Reference proteome</keyword>
<name>A0A3Q3F104_KRYMA</name>
<evidence type="ECO:0000256" key="1">
    <source>
        <dbReference type="ARBA" id="ARBA00022723"/>
    </source>
</evidence>
<dbReference type="InterPro" id="IPR038441">
    <property type="entry name" value="THAP_Znf_sf"/>
</dbReference>
<keyword evidence="3" id="KW-0862">Zinc</keyword>
<evidence type="ECO:0000256" key="2">
    <source>
        <dbReference type="ARBA" id="ARBA00022771"/>
    </source>
</evidence>
<dbReference type="InterPro" id="IPR006612">
    <property type="entry name" value="THAP_Znf"/>
</dbReference>
<dbReference type="PROSITE" id="PS50950">
    <property type="entry name" value="ZF_THAP"/>
    <property type="match status" value="1"/>
</dbReference>
<reference evidence="7" key="2">
    <citation type="submission" date="2025-09" db="UniProtKB">
        <authorList>
            <consortium name="Ensembl"/>
        </authorList>
    </citation>
    <scope>IDENTIFICATION</scope>
</reference>